<evidence type="ECO:0000259" key="1">
    <source>
        <dbReference type="Pfam" id="PF03102"/>
    </source>
</evidence>
<dbReference type="InterPro" id="IPR013785">
    <property type="entry name" value="Aldolase_TIM"/>
</dbReference>
<organism evidence="2">
    <name type="scientific">marine sediment metagenome</name>
    <dbReference type="NCBI Taxonomy" id="412755"/>
    <lineage>
        <taxon>unclassified sequences</taxon>
        <taxon>metagenomes</taxon>
        <taxon>ecological metagenomes</taxon>
    </lineage>
</organism>
<protein>
    <recommendedName>
        <fullName evidence="1">PseI/NeuA/B-like domain-containing protein</fullName>
    </recommendedName>
</protein>
<dbReference type="GO" id="GO:0016051">
    <property type="term" value="P:carbohydrate biosynthetic process"/>
    <property type="evidence" value="ECO:0007669"/>
    <property type="project" value="InterPro"/>
</dbReference>
<feature type="non-terminal residue" evidence="2">
    <location>
        <position position="120"/>
    </location>
</feature>
<gene>
    <name evidence="2" type="ORF">LCGC14_3092020</name>
</gene>
<accession>A0A0F8Z0L0</accession>
<dbReference type="SUPFAM" id="SSF51569">
    <property type="entry name" value="Aldolase"/>
    <property type="match status" value="1"/>
</dbReference>
<proteinExistence type="predicted"/>
<dbReference type="AlphaFoldDB" id="A0A0F8Z0L0"/>
<feature type="domain" description="PseI/NeuA/B-like" evidence="1">
    <location>
        <begin position="33"/>
        <end position="120"/>
    </location>
</feature>
<comment type="caution">
    <text evidence="2">The sequence shown here is derived from an EMBL/GenBank/DDBJ whole genome shotgun (WGS) entry which is preliminary data.</text>
</comment>
<dbReference type="EMBL" id="LAZR01066363">
    <property type="protein sequence ID" value="KKK53716.1"/>
    <property type="molecule type" value="Genomic_DNA"/>
</dbReference>
<name>A0A0F8Z0L0_9ZZZZ</name>
<sequence>MLNLDTCFIIAEAGTCHADGTPKGRLSKAINYVHAAKTAGANAIKFQMFYVPTIKNMFCWINGDEERCYRWYQSRLSIDQWKQVKLECDELGIVFLASVFEYETIKYLIELQVSATKVAS</sequence>
<dbReference type="Pfam" id="PF03102">
    <property type="entry name" value="NeuB"/>
    <property type="match status" value="1"/>
</dbReference>
<reference evidence="2" key="1">
    <citation type="journal article" date="2015" name="Nature">
        <title>Complex archaea that bridge the gap between prokaryotes and eukaryotes.</title>
        <authorList>
            <person name="Spang A."/>
            <person name="Saw J.H."/>
            <person name="Jorgensen S.L."/>
            <person name="Zaremba-Niedzwiedzka K."/>
            <person name="Martijn J."/>
            <person name="Lind A.E."/>
            <person name="van Eijk R."/>
            <person name="Schleper C."/>
            <person name="Guy L."/>
            <person name="Ettema T.J."/>
        </authorList>
    </citation>
    <scope>NUCLEOTIDE SEQUENCE</scope>
</reference>
<dbReference type="InterPro" id="IPR051690">
    <property type="entry name" value="PseI-like"/>
</dbReference>
<evidence type="ECO:0000313" key="2">
    <source>
        <dbReference type="EMBL" id="KKK53716.1"/>
    </source>
</evidence>
<dbReference type="Gene3D" id="3.20.20.70">
    <property type="entry name" value="Aldolase class I"/>
    <property type="match status" value="1"/>
</dbReference>
<dbReference type="PANTHER" id="PTHR42966">
    <property type="entry name" value="N-ACETYLNEURAMINATE SYNTHASE"/>
    <property type="match status" value="1"/>
</dbReference>
<dbReference type="PANTHER" id="PTHR42966:SF1">
    <property type="entry name" value="SIALIC ACID SYNTHASE"/>
    <property type="match status" value="1"/>
</dbReference>
<dbReference type="GO" id="GO:0047444">
    <property type="term" value="F:N-acylneuraminate-9-phosphate synthase activity"/>
    <property type="evidence" value="ECO:0007669"/>
    <property type="project" value="TreeGrafter"/>
</dbReference>
<dbReference type="InterPro" id="IPR013132">
    <property type="entry name" value="PseI/NeuA/B-like_N"/>
</dbReference>